<evidence type="ECO:0000313" key="2">
    <source>
        <dbReference type="Proteomes" id="UP000008792"/>
    </source>
</evidence>
<dbReference type="InParanoid" id="B4LLM8"/>
<dbReference type="AlphaFoldDB" id="B4LLM8"/>
<proteinExistence type="predicted"/>
<reference evidence="1 2" key="1">
    <citation type="journal article" date="2007" name="Nature">
        <title>Evolution of genes and genomes on the Drosophila phylogeny.</title>
        <authorList>
            <consortium name="Drosophila 12 Genomes Consortium"/>
            <person name="Clark A.G."/>
            <person name="Eisen M.B."/>
            <person name="Smith D.R."/>
            <person name="Bergman C.M."/>
            <person name="Oliver B."/>
            <person name="Markow T.A."/>
            <person name="Kaufman T.C."/>
            <person name="Kellis M."/>
            <person name="Gelbart W."/>
            <person name="Iyer V.N."/>
            <person name="Pollard D.A."/>
            <person name="Sackton T.B."/>
            <person name="Larracuente A.M."/>
            <person name="Singh N.D."/>
            <person name="Abad J.P."/>
            <person name="Abt D.N."/>
            <person name="Adryan B."/>
            <person name="Aguade M."/>
            <person name="Akashi H."/>
            <person name="Anderson W.W."/>
            <person name="Aquadro C.F."/>
            <person name="Ardell D.H."/>
            <person name="Arguello R."/>
            <person name="Artieri C.G."/>
            <person name="Barbash D.A."/>
            <person name="Barker D."/>
            <person name="Barsanti P."/>
            <person name="Batterham P."/>
            <person name="Batzoglou S."/>
            <person name="Begun D."/>
            <person name="Bhutkar A."/>
            <person name="Blanco E."/>
            <person name="Bosak S.A."/>
            <person name="Bradley R.K."/>
            <person name="Brand A.D."/>
            <person name="Brent M.R."/>
            <person name="Brooks A.N."/>
            <person name="Brown R.H."/>
            <person name="Butlin R.K."/>
            <person name="Caggese C."/>
            <person name="Calvi B.R."/>
            <person name="Bernardo de Carvalho A."/>
            <person name="Caspi A."/>
            <person name="Castrezana S."/>
            <person name="Celniker S.E."/>
            <person name="Chang J.L."/>
            <person name="Chapple C."/>
            <person name="Chatterji S."/>
            <person name="Chinwalla A."/>
            <person name="Civetta A."/>
            <person name="Clifton S.W."/>
            <person name="Comeron J.M."/>
            <person name="Costello J.C."/>
            <person name="Coyne J.A."/>
            <person name="Daub J."/>
            <person name="David R.G."/>
            <person name="Delcher A.L."/>
            <person name="Delehaunty K."/>
            <person name="Do C.B."/>
            <person name="Ebling H."/>
            <person name="Edwards K."/>
            <person name="Eickbush T."/>
            <person name="Evans J.D."/>
            <person name="Filipski A."/>
            <person name="Findeiss S."/>
            <person name="Freyhult E."/>
            <person name="Fulton L."/>
            <person name="Fulton R."/>
            <person name="Garcia A.C."/>
            <person name="Gardiner A."/>
            <person name="Garfield D.A."/>
            <person name="Garvin B.E."/>
            <person name="Gibson G."/>
            <person name="Gilbert D."/>
            <person name="Gnerre S."/>
            <person name="Godfrey J."/>
            <person name="Good R."/>
            <person name="Gotea V."/>
            <person name="Gravely B."/>
            <person name="Greenberg A.J."/>
            <person name="Griffiths-Jones S."/>
            <person name="Gross S."/>
            <person name="Guigo R."/>
            <person name="Gustafson E.A."/>
            <person name="Haerty W."/>
            <person name="Hahn M.W."/>
            <person name="Halligan D.L."/>
            <person name="Halpern A.L."/>
            <person name="Halter G.M."/>
            <person name="Han M.V."/>
            <person name="Heger A."/>
            <person name="Hillier L."/>
            <person name="Hinrichs A.S."/>
            <person name="Holmes I."/>
            <person name="Hoskins R.A."/>
            <person name="Hubisz M.J."/>
            <person name="Hultmark D."/>
            <person name="Huntley M.A."/>
            <person name="Jaffe D.B."/>
            <person name="Jagadeeshan S."/>
            <person name="Jeck W.R."/>
            <person name="Johnson J."/>
            <person name="Jones C.D."/>
            <person name="Jordan W.C."/>
            <person name="Karpen G.H."/>
            <person name="Kataoka E."/>
            <person name="Keightley P.D."/>
            <person name="Kheradpour P."/>
            <person name="Kirkness E.F."/>
            <person name="Koerich L.B."/>
            <person name="Kristiansen K."/>
            <person name="Kudrna D."/>
            <person name="Kulathinal R.J."/>
            <person name="Kumar S."/>
            <person name="Kwok R."/>
            <person name="Lander E."/>
            <person name="Langley C.H."/>
            <person name="Lapoint R."/>
            <person name="Lazzaro B.P."/>
            <person name="Lee S.J."/>
            <person name="Levesque L."/>
            <person name="Li R."/>
            <person name="Lin C.F."/>
            <person name="Lin M.F."/>
            <person name="Lindblad-Toh K."/>
            <person name="Llopart A."/>
            <person name="Long M."/>
            <person name="Low L."/>
            <person name="Lozovsky E."/>
            <person name="Lu J."/>
            <person name="Luo M."/>
            <person name="Machado C.A."/>
            <person name="Makalowski W."/>
            <person name="Marzo M."/>
            <person name="Matsuda M."/>
            <person name="Matzkin L."/>
            <person name="McAllister B."/>
            <person name="McBride C.S."/>
            <person name="McKernan B."/>
            <person name="McKernan K."/>
            <person name="Mendez-Lago M."/>
            <person name="Minx P."/>
            <person name="Mollenhauer M.U."/>
            <person name="Montooth K."/>
            <person name="Mount S.M."/>
            <person name="Mu X."/>
            <person name="Myers E."/>
            <person name="Negre B."/>
            <person name="Newfeld S."/>
            <person name="Nielsen R."/>
            <person name="Noor M.A."/>
            <person name="O'Grady P."/>
            <person name="Pachter L."/>
            <person name="Papaceit M."/>
            <person name="Parisi M.J."/>
            <person name="Parisi M."/>
            <person name="Parts L."/>
            <person name="Pedersen J.S."/>
            <person name="Pesole G."/>
            <person name="Phillippy A.M."/>
            <person name="Ponting C.P."/>
            <person name="Pop M."/>
            <person name="Porcelli D."/>
            <person name="Powell J.R."/>
            <person name="Prohaska S."/>
            <person name="Pruitt K."/>
            <person name="Puig M."/>
            <person name="Quesneville H."/>
            <person name="Ram K.R."/>
            <person name="Rand D."/>
            <person name="Rasmussen M.D."/>
            <person name="Reed L.K."/>
            <person name="Reenan R."/>
            <person name="Reily A."/>
            <person name="Remington K.A."/>
            <person name="Rieger T.T."/>
            <person name="Ritchie M.G."/>
            <person name="Robin C."/>
            <person name="Rogers Y.H."/>
            <person name="Rohde C."/>
            <person name="Rozas J."/>
            <person name="Rubenfield M.J."/>
            <person name="Ruiz A."/>
            <person name="Russo S."/>
            <person name="Salzberg S.L."/>
            <person name="Sanchez-Gracia A."/>
            <person name="Saranga D.J."/>
            <person name="Sato H."/>
            <person name="Schaeffer S.W."/>
            <person name="Schatz M.C."/>
            <person name="Schlenke T."/>
            <person name="Schwartz R."/>
            <person name="Segarra C."/>
            <person name="Singh R.S."/>
            <person name="Sirot L."/>
            <person name="Sirota M."/>
            <person name="Sisneros N.B."/>
            <person name="Smith C.D."/>
            <person name="Smith T.F."/>
            <person name="Spieth J."/>
            <person name="Stage D.E."/>
            <person name="Stark A."/>
            <person name="Stephan W."/>
            <person name="Strausberg R.L."/>
            <person name="Strempel S."/>
            <person name="Sturgill D."/>
            <person name="Sutton G."/>
            <person name="Sutton G.G."/>
            <person name="Tao W."/>
            <person name="Teichmann S."/>
            <person name="Tobari Y.N."/>
            <person name="Tomimura Y."/>
            <person name="Tsolas J.M."/>
            <person name="Valente V.L."/>
            <person name="Venter E."/>
            <person name="Venter J.C."/>
            <person name="Vicario S."/>
            <person name="Vieira F.G."/>
            <person name="Vilella A.J."/>
            <person name="Villasante A."/>
            <person name="Walenz B."/>
            <person name="Wang J."/>
            <person name="Wasserman M."/>
            <person name="Watts T."/>
            <person name="Wilson D."/>
            <person name="Wilson R.K."/>
            <person name="Wing R.A."/>
            <person name="Wolfner M.F."/>
            <person name="Wong A."/>
            <person name="Wong G.K."/>
            <person name="Wu C.I."/>
            <person name="Wu G."/>
            <person name="Yamamoto D."/>
            <person name="Yang H.P."/>
            <person name="Yang S.P."/>
            <person name="Yorke J.A."/>
            <person name="Yoshida K."/>
            <person name="Zdobnov E."/>
            <person name="Zhang P."/>
            <person name="Zhang Y."/>
            <person name="Zimin A.V."/>
            <person name="Baldwin J."/>
            <person name="Abdouelleil A."/>
            <person name="Abdulkadir J."/>
            <person name="Abebe A."/>
            <person name="Abera B."/>
            <person name="Abreu J."/>
            <person name="Acer S.C."/>
            <person name="Aftuck L."/>
            <person name="Alexander A."/>
            <person name="An P."/>
            <person name="Anderson E."/>
            <person name="Anderson S."/>
            <person name="Arachi H."/>
            <person name="Azer M."/>
            <person name="Bachantsang P."/>
            <person name="Barry A."/>
            <person name="Bayul T."/>
            <person name="Berlin A."/>
            <person name="Bessette D."/>
            <person name="Bloom T."/>
            <person name="Blye J."/>
            <person name="Boguslavskiy L."/>
            <person name="Bonnet C."/>
            <person name="Boukhgalter B."/>
            <person name="Bourzgui I."/>
            <person name="Brown A."/>
            <person name="Cahill P."/>
            <person name="Channer S."/>
            <person name="Cheshatsang Y."/>
            <person name="Chuda L."/>
            <person name="Citroen M."/>
            <person name="Collymore A."/>
            <person name="Cooke P."/>
            <person name="Costello M."/>
            <person name="D'Aco K."/>
            <person name="Daza R."/>
            <person name="De Haan G."/>
            <person name="DeGray S."/>
            <person name="DeMaso C."/>
            <person name="Dhargay N."/>
            <person name="Dooley K."/>
            <person name="Dooley E."/>
            <person name="Doricent M."/>
            <person name="Dorje P."/>
            <person name="Dorjee K."/>
            <person name="Dupes A."/>
            <person name="Elong R."/>
            <person name="Falk J."/>
            <person name="Farina A."/>
            <person name="Faro S."/>
            <person name="Ferguson D."/>
            <person name="Fisher S."/>
            <person name="Foley C.D."/>
            <person name="Franke A."/>
            <person name="Friedrich D."/>
            <person name="Gadbois L."/>
            <person name="Gearin G."/>
            <person name="Gearin C.R."/>
            <person name="Giannoukos G."/>
            <person name="Goode T."/>
            <person name="Graham J."/>
            <person name="Grandbois E."/>
            <person name="Grewal S."/>
            <person name="Gyaltsen K."/>
            <person name="Hafez N."/>
            <person name="Hagos B."/>
            <person name="Hall J."/>
            <person name="Henson C."/>
            <person name="Hollinger A."/>
            <person name="Honan T."/>
            <person name="Huard M.D."/>
            <person name="Hughes L."/>
            <person name="Hurhula B."/>
            <person name="Husby M.E."/>
            <person name="Kamat A."/>
            <person name="Kanga B."/>
            <person name="Kashin S."/>
            <person name="Khazanovich D."/>
            <person name="Kisner P."/>
            <person name="Lance K."/>
            <person name="Lara M."/>
            <person name="Lee W."/>
            <person name="Lennon N."/>
            <person name="Letendre F."/>
            <person name="LeVine R."/>
            <person name="Lipovsky A."/>
            <person name="Liu X."/>
            <person name="Liu J."/>
            <person name="Liu S."/>
            <person name="Lokyitsang T."/>
            <person name="Lokyitsang Y."/>
            <person name="Lubonja R."/>
            <person name="Lui A."/>
            <person name="MacDonald P."/>
            <person name="Magnisalis V."/>
            <person name="Maru K."/>
            <person name="Matthews C."/>
            <person name="McCusker W."/>
            <person name="McDonough S."/>
            <person name="Mehta T."/>
            <person name="Meldrim J."/>
            <person name="Meneus L."/>
            <person name="Mihai O."/>
            <person name="Mihalev A."/>
            <person name="Mihova T."/>
            <person name="Mittelman R."/>
            <person name="Mlenga V."/>
            <person name="Montmayeur A."/>
            <person name="Mulrain L."/>
            <person name="Navidi A."/>
            <person name="Naylor J."/>
            <person name="Negash T."/>
            <person name="Nguyen T."/>
            <person name="Nguyen N."/>
            <person name="Nicol R."/>
            <person name="Norbu C."/>
            <person name="Norbu N."/>
            <person name="Novod N."/>
            <person name="O'Neill B."/>
            <person name="Osman S."/>
            <person name="Markiewicz E."/>
            <person name="Oyono O.L."/>
            <person name="Patti C."/>
            <person name="Phunkhang P."/>
            <person name="Pierre F."/>
            <person name="Priest M."/>
            <person name="Raghuraman S."/>
            <person name="Rege F."/>
            <person name="Reyes R."/>
            <person name="Rise C."/>
            <person name="Rogov P."/>
            <person name="Ross K."/>
            <person name="Ryan E."/>
            <person name="Settipalli S."/>
            <person name="Shea T."/>
            <person name="Sherpa N."/>
            <person name="Shi L."/>
            <person name="Shih D."/>
            <person name="Sparrow T."/>
            <person name="Spaulding J."/>
            <person name="Stalker J."/>
            <person name="Stange-Thomann N."/>
            <person name="Stavropoulos S."/>
            <person name="Stone C."/>
            <person name="Strader C."/>
            <person name="Tesfaye S."/>
            <person name="Thomson T."/>
            <person name="Thoulutsang Y."/>
            <person name="Thoulutsang D."/>
            <person name="Topham K."/>
            <person name="Topping I."/>
            <person name="Tsamla T."/>
            <person name="Vassiliev H."/>
            <person name="Vo A."/>
            <person name="Wangchuk T."/>
            <person name="Wangdi T."/>
            <person name="Weiand M."/>
            <person name="Wilkinson J."/>
            <person name="Wilson A."/>
            <person name="Yadav S."/>
            <person name="Young G."/>
            <person name="Yu Q."/>
            <person name="Zembek L."/>
            <person name="Zhong D."/>
            <person name="Zimmer A."/>
            <person name="Zwirko Z."/>
            <person name="Jaffe D.B."/>
            <person name="Alvarez P."/>
            <person name="Brockman W."/>
            <person name="Butler J."/>
            <person name="Chin C."/>
            <person name="Gnerre S."/>
            <person name="Grabherr M."/>
            <person name="Kleber M."/>
            <person name="Mauceli E."/>
            <person name="MacCallum I."/>
        </authorList>
    </citation>
    <scope>NUCLEOTIDE SEQUENCE [LARGE SCALE GENOMIC DNA]</scope>
    <source>
        <strain evidence="2">Tucson 15010-1051.87</strain>
    </source>
</reference>
<organism evidence="1 2">
    <name type="scientific">Drosophila virilis</name>
    <name type="common">Fruit fly</name>
    <dbReference type="NCBI Taxonomy" id="7244"/>
    <lineage>
        <taxon>Eukaryota</taxon>
        <taxon>Metazoa</taxon>
        <taxon>Ecdysozoa</taxon>
        <taxon>Arthropoda</taxon>
        <taxon>Hexapoda</taxon>
        <taxon>Insecta</taxon>
        <taxon>Pterygota</taxon>
        <taxon>Neoptera</taxon>
        <taxon>Endopterygota</taxon>
        <taxon>Diptera</taxon>
        <taxon>Brachycera</taxon>
        <taxon>Muscomorpha</taxon>
        <taxon>Ephydroidea</taxon>
        <taxon>Drosophilidae</taxon>
        <taxon>Drosophila</taxon>
    </lineage>
</organism>
<gene>
    <name evidence="1" type="primary">Dvir\GJ21739</name>
    <name evidence="1" type="ORF">Dvir_GJ21739</name>
</gene>
<dbReference type="Proteomes" id="UP000008792">
    <property type="component" value="Unassembled WGS sequence"/>
</dbReference>
<accession>B4LLM8</accession>
<keyword evidence="2" id="KW-1185">Reference proteome</keyword>
<evidence type="ECO:0000313" key="1">
    <source>
        <dbReference type="EMBL" id="EDW60891.2"/>
    </source>
</evidence>
<protein>
    <submittedName>
        <fullName evidence="1">Uncharacterized protein</fullName>
    </submittedName>
</protein>
<dbReference type="eggNOG" id="ENOG502T8WD">
    <property type="taxonomic scope" value="Eukaryota"/>
</dbReference>
<dbReference type="EMBL" id="CH940648">
    <property type="protein sequence ID" value="EDW60891.2"/>
    <property type="molecule type" value="Genomic_DNA"/>
</dbReference>
<dbReference type="KEGG" id="dvi:6626622"/>
<dbReference type="HOGENOM" id="CLU_1628761_0_0_1"/>
<name>B4LLM8_DROVI</name>
<dbReference type="OrthoDB" id="7804920at2759"/>
<sequence>MASGVDKSFDDEFETYLHRMFYIKPTEETTKCDPSIVECFGVLSLTDMRAPDRKLWYIYYCKQPEVDDTLNRIFHKYGKKNMCEIFRKPTFSGVGLRARVKTYFSEKKWLVKGNLLEAPPKSLYNNDRMVRNITDLYNEERKMLYTYICMKHDAFSRYYK</sequence>